<dbReference type="EMBL" id="CADEAL010000231">
    <property type="protein sequence ID" value="CAB1416909.1"/>
    <property type="molecule type" value="Genomic_DNA"/>
</dbReference>
<name>A0A9N7TRQ6_PLEPL</name>
<dbReference type="Proteomes" id="UP001153269">
    <property type="component" value="Unassembled WGS sequence"/>
</dbReference>
<keyword evidence="3" id="KW-1185">Reference proteome</keyword>
<reference evidence="2" key="1">
    <citation type="submission" date="2020-03" db="EMBL/GenBank/DDBJ databases">
        <authorList>
            <person name="Weist P."/>
        </authorList>
    </citation>
    <scope>NUCLEOTIDE SEQUENCE</scope>
</reference>
<evidence type="ECO:0000313" key="2">
    <source>
        <dbReference type="EMBL" id="CAB1416909.1"/>
    </source>
</evidence>
<comment type="caution">
    <text evidence="2">The sequence shown here is derived from an EMBL/GenBank/DDBJ whole genome shotgun (WGS) entry which is preliminary data.</text>
</comment>
<feature type="region of interest" description="Disordered" evidence="1">
    <location>
        <begin position="1"/>
        <end position="24"/>
    </location>
</feature>
<evidence type="ECO:0000313" key="3">
    <source>
        <dbReference type="Proteomes" id="UP001153269"/>
    </source>
</evidence>
<organism evidence="2 3">
    <name type="scientific">Pleuronectes platessa</name>
    <name type="common">European plaice</name>
    <dbReference type="NCBI Taxonomy" id="8262"/>
    <lineage>
        <taxon>Eukaryota</taxon>
        <taxon>Metazoa</taxon>
        <taxon>Chordata</taxon>
        <taxon>Craniata</taxon>
        <taxon>Vertebrata</taxon>
        <taxon>Euteleostomi</taxon>
        <taxon>Actinopterygii</taxon>
        <taxon>Neopterygii</taxon>
        <taxon>Teleostei</taxon>
        <taxon>Neoteleostei</taxon>
        <taxon>Acanthomorphata</taxon>
        <taxon>Carangaria</taxon>
        <taxon>Pleuronectiformes</taxon>
        <taxon>Pleuronectoidei</taxon>
        <taxon>Pleuronectidae</taxon>
        <taxon>Pleuronectes</taxon>
    </lineage>
</organism>
<evidence type="ECO:0000256" key="1">
    <source>
        <dbReference type="SAM" id="MobiDB-lite"/>
    </source>
</evidence>
<accession>A0A9N7TRQ6</accession>
<sequence>MERETEVDGSLLLSHTSKKDREERALSHHIRVSCSHTRPATPLLSALPHFNCIAFLISSTPPPAFSFHSQPSACLPDLATMGTCVADPCYGTVGVCETERQGLAARSEVRADYKQQLGAGKDLCSRTLQQSRSNMRACI</sequence>
<proteinExistence type="predicted"/>
<dbReference type="AlphaFoldDB" id="A0A9N7TRQ6"/>
<gene>
    <name evidence="2" type="ORF">PLEPLA_LOCUS4702</name>
</gene>
<protein>
    <submittedName>
        <fullName evidence="2">Uncharacterized protein</fullName>
    </submittedName>
</protein>